<dbReference type="EMBL" id="BGPR01002789">
    <property type="protein sequence ID" value="GBM78954.1"/>
    <property type="molecule type" value="Genomic_DNA"/>
</dbReference>
<dbReference type="AlphaFoldDB" id="A0A4Y2IMT7"/>
<reference evidence="1 2" key="1">
    <citation type="journal article" date="2019" name="Sci. Rep.">
        <title>Orb-weaving spider Araneus ventricosus genome elucidates the spidroin gene catalogue.</title>
        <authorList>
            <person name="Kono N."/>
            <person name="Nakamura H."/>
            <person name="Ohtoshi R."/>
            <person name="Moran D.A.P."/>
            <person name="Shinohara A."/>
            <person name="Yoshida Y."/>
            <person name="Fujiwara M."/>
            <person name="Mori M."/>
            <person name="Tomita M."/>
            <person name="Arakawa K."/>
        </authorList>
    </citation>
    <scope>NUCLEOTIDE SEQUENCE [LARGE SCALE GENOMIC DNA]</scope>
</reference>
<name>A0A4Y2IMT7_ARAVE</name>
<gene>
    <name evidence="1" type="ORF">AVEN_44405_1</name>
</gene>
<organism evidence="1 2">
    <name type="scientific">Araneus ventricosus</name>
    <name type="common">Orbweaver spider</name>
    <name type="synonym">Epeira ventricosa</name>
    <dbReference type="NCBI Taxonomy" id="182803"/>
    <lineage>
        <taxon>Eukaryota</taxon>
        <taxon>Metazoa</taxon>
        <taxon>Ecdysozoa</taxon>
        <taxon>Arthropoda</taxon>
        <taxon>Chelicerata</taxon>
        <taxon>Arachnida</taxon>
        <taxon>Araneae</taxon>
        <taxon>Araneomorphae</taxon>
        <taxon>Entelegynae</taxon>
        <taxon>Araneoidea</taxon>
        <taxon>Araneidae</taxon>
        <taxon>Araneus</taxon>
    </lineage>
</organism>
<evidence type="ECO:0000313" key="1">
    <source>
        <dbReference type="EMBL" id="GBM78954.1"/>
    </source>
</evidence>
<comment type="caution">
    <text evidence="1">The sequence shown here is derived from an EMBL/GenBank/DDBJ whole genome shotgun (WGS) entry which is preliminary data.</text>
</comment>
<accession>A0A4Y2IMT7</accession>
<dbReference type="Proteomes" id="UP000499080">
    <property type="component" value="Unassembled WGS sequence"/>
</dbReference>
<protein>
    <submittedName>
        <fullName evidence="1">Uncharacterized protein</fullName>
    </submittedName>
</protein>
<sequence>MDFAIRINPPRNGLRKKKVNVFPWLSPSPDLKPHRHMDLAMRINLPRNGLRKKKIKCFPMAKSKSRLETPEKTFEIHYAAKFMLIIQFSSDNGLELVTVKE</sequence>
<evidence type="ECO:0000313" key="2">
    <source>
        <dbReference type="Proteomes" id="UP000499080"/>
    </source>
</evidence>
<proteinExistence type="predicted"/>
<keyword evidence="2" id="KW-1185">Reference proteome</keyword>